<accession>A0ABP3FL54</accession>
<feature type="transmembrane region" description="Helical" evidence="1">
    <location>
        <begin position="254"/>
        <end position="274"/>
    </location>
</feature>
<dbReference type="RefSeq" id="WP_252804405.1">
    <property type="nucleotide sequence ID" value="NZ_BAAABM010000007.1"/>
</dbReference>
<evidence type="ECO:0000256" key="1">
    <source>
        <dbReference type="SAM" id="Phobius"/>
    </source>
</evidence>
<keyword evidence="1" id="KW-0812">Transmembrane</keyword>
<proteinExistence type="predicted"/>
<feature type="transmembrane region" description="Helical" evidence="1">
    <location>
        <begin position="221"/>
        <end position="242"/>
    </location>
</feature>
<organism evidence="2 3">
    <name type="scientific">Actinoallomurus spadix</name>
    <dbReference type="NCBI Taxonomy" id="79912"/>
    <lineage>
        <taxon>Bacteria</taxon>
        <taxon>Bacillati</taxon>
        <taxon>Actinomycetota</taxon>
        <taxon>Actinomycetes</taxon>
        <taxon>Streptosporangiales</taxon>
        <taxon>Thermomonosporaceae</taxon>
        <taxon>Actinoallomurus</taxon>
    </lineage>
</organism>
<reference evidence="3" key="1">
    <citation type="journal article" date="2019" name="Int. J. Syst. Evol. Microbiol.">
        <title>The Global Catalogue of Microorganisms (GCM) 10K type strain sequencing project: providing services to taxonomists for standard genome sequencing and annotation.</title>
        <authorList>
            <consortium name="The Broad Institute Genomics Platform"/>
            <consortium name="The Broad Institute Genome Sequencing Center for Infectious Disease"/>
            <person name="Wu L."/>
            <person name="Ma J."/>
        </authorList>
    </citation>
    <scope>NUCLEOTIDE SEQUENCE [LARGE SCALE GENOMIC DNA]</scope>
    <source>
        <strain evidence="3">JCM 3146</strain>
    </source>
</reference>
<feature type="transmembrane region" description="Helical" evidence="1">
    <location>
        <begin position="142"/>
        <end position="165"/>
    </location>
</feature>
<name>A0ABP3FL54_9ACTN</name>
<comment type="caution">
    <text evidence="2">The sequence shown here is derived from an EMBL/GenBank/DDBJ whole genome shotgun (WGS) entry which is preliminary data.</text>
</comment>
<feature type="transmembrane region" description="Helical" evidence="1">
    <location>
        <begin position="104"/>
        <end position="122"/>
    </location>
</feature>
<dbReference type="EMBL" id="BAAABM010000007">
    <property type="protein sequence ID" value="GAA0320557.1"/>
    <property type="molecule type" value="Genomic_DNA"/>
</dbReference>
<sequence>MSVPSTVPQGTGPAGAVPSGAILGRVRAHWAGRRRIERLCHLIGAALMVSGIFHFGVFLVQGGPWEGPVSWRKPTTFGLSFGLTLISITWVASHLLLSPRARAWLLGVFAADCVLEVAGITVQAWRHVPSHFNTETPLNTVIAMSLAFGGAVLIVVLGALAITAFRGRTRGPADLRLALRAGFGLLLAGMATGAAMIAKGEVLIRSGHRQEAYDTAGSLKWVHGLTLHAVVVLPALAVLLTALGRPPERRYRTVAAAIGLYAAAGVATLVISLIR</sequence>
<feature type="transmembrane region" description="Helical" evidence="1">
    <location>
        <begin position="79"/>
        <end position="97"/>
    </location>
</feature>
<keyword evidence="1" id="KW-1133">Transmembrane helix</keyword>
<dbReference type="Proteomes" id="UP001501822">
    <property type="component" value="Unassembled WGS sequence"/>
</dbReference>
<evidence type="ECO:0000313" key="3">
    <source>
        <dbReference type="Proteomes" id="UP001501822"/>
    </source>
</evidence>
<keyword evidence="1" id="KW-0472">Membrane</keyword>
<gene>
    <name evidence="2" type="ORF">GCM10010151_07810</name>
</gene>
<keyword evidence="3" id="KW-1185">Reference proteome</keyword>
<feature type="transmembrane region" description="Helical" evidence="1">
    <location>
        <begin position="39"/>
        <end position="59"/>
    </location>
</feature>
<feature type="transmembrane region" description="Helical" evidence="1">
    <location>
        <begin position="177"/>
        <end position="198"/>
    </location>
</feature>
<evidence type="ECO:0000313" key="2">
    <source>
        <dbReference type="EMBL" id="GAA0320557.1"/>
    </source>
</evidence>
<protein>
    <submittedName>
        <fullName evidence="2">Uncharacterized protein</fullName>
    </submittedName>
</protein>